<evidence type="ECO:0000256" key="1">
    <source>
        <dbReference type="ARBA" id="ARBA00022723"/>
    </source>
</evidence>
<evidence type="ECO:0000256" key="8">
    <source>
        <dbReference type="ARBA" id="ARBA00023204"/>
    </source>
</evidence>
<feature type="coiled-coil region" evidence="9">
    <location>
        <begin position="365"/>
        <end position="399"/>
    </location>
</feature>
<dbReference type="Pfam" id="PF13476">
    <property type="entry name" value="AAA_23"/>
    <property type="match status" value="1"/>
</dbReference>
<dbReference type="InterPro" id="IPR038729">
    <property type="entry name" value="Rad50/SbcC_AAA"/>
</dbReference>
<evidence type="ECO:0000256" key="2">
    <source>
        <dbReference type="ARBA" id="ARBA00022741"/>
    </source>
</evidence>
<evidence type="ECO:0000256" key="5">
    <source>
        <dbReference type="ARBA" id="ARBA00022833"/>
    </source>
</evidence>
<dbReference type="GO" id="GO:0006302">
    <property type="term" value="P:double-strand break repair"/>
    <property type="evidence" value="ECO:0007669"/>
    <property type="project" value="UniProtKB-UniRule"/>
</dbReference>
<evidence type="ECO:0000313" key="13">
    <source>
        <dbReference type="Proteomes" id="UP000066376"/>
    </source>
</evidence>
<feature type="binding site" evidence="9">
    <location>
        <position position="13"/>
    </location>
    <ligand>
        <name>ATP</name>
        <dbReference type="ChEBI" id="CHEBI:30616"/>
    </ligand>
</feature>
<accession>A0A126QZQ3</accession>
<evidence type="ECO:0000256" key="3">
    <source>
        <dbReference type="ARBA" id="ARBA00022763"/>
    </source>
</evidence>
<dbReference type="AlphaFoldDB" id="A0A126QZQ3"/>
<evidence type="ECO:0000256" key="9">
    <source>
        <dbReference type="HAMAP-Rule" id="MF_00449"/>
    </source>
</evidence>
<feature type="binding site" evidence="9">
    <location>
        <position position="478"/>
    </location>
    <ligand>
        <name>Zn(2+)</name>
        <dbReference type="ChEBI" id="CHEBI:29105"/>
    </ligand>
</feature>
<dbReference type="SUPFAM" id="SSF52540">
    <property type="entry name" value="P-loop containing nucleoside triphosphate hydrolases"/>
    <property type="match status" value="1"/>
</dbReference>
<feature type="binding site" evidence="9">
    <location>
        <position position="481"/>
    </location>
    <ligand>
        <name>Zn(2+)</name>
        <dbReference type="ChEBI" id="CHEBI:29105"/>
    </ligand>
</feature>
<keyword evidence="6 9" id="KW-0067">ATP-binding</keyword>
<feature type="coiled-coil region" evidence="9">
    <location>
        <begin position="170"/>
        <end position="259"/>
    </location>
</feature>
<comment type="domain">
    <text evidence="9">The two conserved Cys that bind zinc constitute the zinc-hook, which separates the large intramolecular coiled coil regions. The 2 Cys residues coordinate one molecule of zinc with the help of the 2 Cys residues of the zinc-hook of another Rad50 molecule, thereby forming a V-shaped homodimer.</text>
</comment>
<dbReference type="Gene3D" id="3.40.50.300">
    <property type="entry name" value="P-loop containing nucleotide triphosphate hydrolases"/>
    <property type="match status" value="2"/>
</dbReference>
<dbReference type="EMBL" id="CP014265">
    <property type="protein sequence ID" value="AMK15318.1"/>
    <property type="molecule type" value="Genomic_DNA"/>
</dbReference>
<proteinExistence type="inferred from homology"/>
<comment type="subunit">
    <text evidence="9">Homodimer. Forms a heterotetramer composed of two Mre11 subunits and two Rad50 subunits.</text>
</comment>
<dbReference type="HAMAP" id="MF_00449">
    <property type="entry name" value="RAD50"/>
    <property type="match status" value="1"/>
</dbReference>
<dbReference type="PATRIC" id="fig|294671.3.peg.794"/>
<reference evidence="13" key="2">
    <citation type="submission" date="2016-02" db="EMBL/GenBank/DDBJ databases">
        <title>The draft genome sequence of the rumen methanogen Methanobrevibacter olleyae YLM1.</title>
        <authorList>
            <consortium name="New Zealand Agricultural Greenhouse Gas Research Centre/Pastoral Greenhouse Gas Research Consortium"/>
            <person name="Kelly W.J."/>
            <person name="Li D."/>
            <person name="Lambie S.C."/>
            <person name="Attwood G.T."/>
            <person name="Altermann E."/>
            <person name="Leahy S.C."/>
        </authorList>
    </citation>
    <scope>NUCLEOTIDE SEQUENCE [LARGE SCALE GENOMIC DNA]</scope>
    <source>
        <strain evidence="13">YLM1</strain>
    </source>
</reference>
<dbReference type="Gene3D" id="1.10.287.510">
    <property type="entry name" value="Helix hairpin bin"/>
    <property type="match status" value="1"/>
</dbReference>
<feature type="domain" description="Rad50/SbcC-type AAA" evidence="11">
    <location>
        <begin position="6"/>
        <end position="213"/>
    </location>
</feature>
<feature type="binding site" evidence="9">
    <location>
        <begin position="33"/>
        <end position="39"/>
    </location>
    <ligand>
        <name>ATP</name>
        <dbReference type="ChEBI" id="CHEBI:30616"/>
    </ligand>
</feature>
<dbReference type="InterPro" id="IPR027417">
    <property type="entry name" value="P-loop_NTPase"/>
</dbReference>
<keyword evidence="4 9" id="KW-0378">Hydrolase</keyword>
<evidence type="ECO:0000259" key="10">
    <source>
        <dbReference type="Pfam" id="PF04423"/>
    </source>
</evidence>
<dbReference type="PANTHER" id="PTHR32114:SF2">
    <property type="entry name" value="ABC TRANSPORTER ABCH.3"/>
    <property type="match status" value="1"/>
</dbReference>
<comment type="function">
    <text evidence="9">Part of the Rad50/Mre11 complex, which is involved in the early steps of DNA double-strand break (DSB) repair. The complex may facilitate opening of the processed DNA ends to aid in the recruitment of HerA and NurA. Rad50 controls the balance between DNA end bridging and DNA resection via ATP-dependent structural rearrangements of the Rad50/Mre11 complex.</text>
</comment>
<name>A0A126QZQ3_METOL</name>
<evidence type="ECO:0000313" key="12">
    <source>
        <dbReference type="EMBL" id="AMK15318.1"/>
    </source>
</evidence>
<evidence type="ECO:0000259" key="11">
    <source>
        <dbReference type="Pfam" id="PF13476"/>
    </source>
</evidence>
<organism evidence="12 13">
    <name type="scientific">Methanobrevibacter olleyae</name>
    <dbReference type="NCBI Taxonomy" id="294671"/>
    <lineage>
        <taxon>Archaea</taxon>
        <taxon>Methanobacteriati</taxon>
        <taxon>Methanobacteriota</taxon>
        <taxon>Methanomada group</taxon>
        <taxon>Methanobacteria</taxon>
        <taxon>Methanobacteriales</taxon>
        <taxon>Methanobacteriaceae</taxon>
        <taxon>Methanobrevibacter</taxon>
    </lineage>
</organism>
<dbReference type="Proteomes" id="UP000066376">
    <property type="component" value="Chromosome"/>
</dbReference>
<feature type="coiled-coil region" evidence="9">
    <location>
        <begin position="643"/>
        <end position="760"/>
    </location>
</feature>
<keyword evidence="2 9" id="KW-0547">Nucleotide-binding</keyword>
<feature type="coiled-coil region" evidence="9">
    <location>
        <begin position="433"/>
        <end position="460"/>
    </location>
</feature>
<evidence type="ECO:0000256" key="4">
    <source>
        <dbReference type="ARBA" id="ARBA00022801"/>
    </source>
</evidence>
<dbReference type="STRING" id="294671.YLM1_0761"/>
<comment type="cofactor">
    <cofactor evidence="9">
        <name>Zn(2+)</name>
        <dbReference type="ChEBI" id="CHEBI:29105"/>
    </cofactor>
    <text evidence="9">Binds 1 zinc ion per homodimer.</text>
</comment>
<keyword evidence="13" id="KW-1185">Reference proteome</keyword>
<dbReference type="GO" id="GO:0008270">
    <property type="term" value="F:zinc ion binding"/>
    <property type="evidence" value="ECO:0007669"/>
    <property type="project" value="UniProtKB-UniRule"/>
</dbReference>
<reference evidence="12 13" key="1">
    <citation type="journal article" date="2016" name="Genome Announc.">
        <title>Draft Genome Sequence of the Rumen Methanogen Methanobrevibacter olleyae YLM1.</title>
        <authorList>
            <person name="Kelly W.J."/>
            <person name="Li D."/>
            <person name="Lambie S.C."/>
            <person name="Cox F."/>
            <person name="Attwood G.T."/>
            <person name="Altermann E."/>
            <person name="Leahy S.C."/>
        </authorList>
    </citation>
    <scope>NUCLEOTIDE SEQUENCE [LARGE SCALE GENOMIC DNA]</scope>
    <source>
        <strain evidence="12 13">YLM1</strain>
    </source>
</reference>
<keyword evidence="7 9" id="KW-0175">Coiled coil</keyword>
<dbReference type="InterPro" id="IPR022982">
    <property type="entry name" value="Rad50_ATPase_archaeal"/>
</dbReference>
<dbReference type="InterPro" id="IPR013134">
    <property type="entry name" value="Zn_hook_RAD50"/>
</dbReference>
<protein>
    <recommendedName>
        <fullName evidence="9">DNA double-strand break repair Rad50 ATPase</fullName>
    </recommendedName>
</protein>
<dbReference type="PANTHER" id="PTHR32114">
    <property type="entry name" value="ABC TRANSPORTER ABCH.3"/>
    <property type="match status" value="1"/>
</dbReference>
<evidence type="ECO:0000256" key="6">
    <source>
        <dbReference type="ARBA" id="ARBA00022840"/>
    </source>
</evidence>
<feature type="domain" description="Zinc-hook" evidence="10">
    <location>
        <begin position="457"/>
        <end position="499"/>
    </location>
</feature>
<feature type="binding site" evidence="9">
    <location>
        <position position="146"/>
    </location>
    <ligand>
        <name>ATP</name>
        <dbReference type="ChEBI" id="CHEBI:30616"/>
    </ligand>
</feature>
<dbReference type="KEGG" id="mol:YLM1_0761"/>
<dbReference type="GO" id="GO:0016887">
    <property type="term" value="F:ATP hydrolysis activity"/>
    <property type="evidence" value="ECO:0007669"/>
    <property type="project" value="UniProtKB-UniRule"/>
</dbReference>
<feature type="binding site" evidence="9">
    <location>
        <begin position="837"/>
        <end position="842"/>
    </location>
    <ligand>
        <name>ATP</name>
        <dbReference type="ChEBI" id="CHEBI:30616"/>
    </ligand>
</feature>
<sequence>MMIFTRLELKNFKSHAKTKLDFNPGISLIIGENGAGKSTIFEGISFALFKVYSTKTISDLARSNKNIGDKVEMMVKLSFISNSIEYRVERGVTLNKSSSKSTSNLFKITNAKDEIIASGNKEVDNEIEIILSMDFSTFLNAIHIRQGEIADLIDKTPATRKKLIGKLLKLEELEKAYDNLPRIIEDYKTRKAILEDRIQAESELNFELKKAKQEDFNLSEKNNALKEDFEGLRGEIEEKNREKEELDKEKSEFESLKLKFIHENDNKNSLNKSKEEYFNKYNEILRNEGEMNLLKSSSDKLPIYKAFKESLLKLGKLKEDEKNNKEKITEIEGYKSTISDEKENHEKYISLESEINTFNNKKLELSSELKHINELESERKDLIRDIDQYNKDLNDFFNNSRDVLSKFELDDKIDSIKTNDDLNKLDAIVENLRTNLRGEIDKTDNDLEILKKESISLKQEIKSLDEPLSDIKKVENKCPVCQSDISKDKKNELIDIYQTTISNDTNRIDEINEIFDKLNKEKALKDADLAKLDSIKTKIYQNKHIVVDLDKFNKTLERLNTKINELQDKKEELDNLDKIIESKNAEFIKLESNNKKYLDAHTLLKSAPDESKIKDDLYSISGNIKLEDDKLKEFISLDSQLSLDISEEDLDESINKLSEKDNKYHILLGSIKGKAEYEEKLKIKKEEIESKEKEIKEIKNAIDTSTYNEERYKNMNILLDRLNNRFNSLSQEIAVNTNNLKTYKAKIKEIEEIIEINRKNKEEYDAVKEYCSLLEDLRTFYSKDGIQKDLRSQSKPLIQKYTREFFEKFNFNYSDLILDDEYNISIYGPEGEANINMVSGGEKIAIALALRLAITQAMSKGNIETILLDEPTIHLDSFRRQELINVLRSMSVIPQMLIVTHDSELENAADTLIRVKKEDGISKVELNS</sequence>
<dbReference type="Pfam" id="PF04423">
    <property type="entry name" value="Rad50_zn_hook"/>
    <property type="match status" value="1"/>
</dbReference>
<gene>
    <name evidence="9" type="primary">rad50</name>
    <name evidence="12" type="ORF">YLM1_0761</name>
</gene>
<dbReference type="SUPFAM" id="SSF75712">
    <property type="entry name" value="Rad50 coiled-coil Zn hook"/>
    <property type="match status" value="1"/>
</dbReference>
<keyword evidence="8 9" id="KW-0234">DNA repair</keyword>
<comment type="similarity">
    <text evidence="9">Belongs to the SMC family. RAD50 subfamily.</text>
</comment>
<keyword evidence="5 9" id="KW-0862">Zinc</keyword>
<feature type="coiled-coil region" evidence="9">
    <location>
        <begin position="549"/>
        <end position="593"/>
    </location>
</feature>
<keyword evidence="1 9" id="KW-0479">Metal-binding</keyword>
<evidence type="ECO:0000256" key="7">
    <source>
        <dbReference type="ARBA" id="ARBA00023054"/>
    </source>
</evidence>
<dbReference type="GO" id="GO:0005524">
    <property type="term" value="F:ATP binding"/>
    <property type="evidence" value="ECO:0007669"/>
    <property type="project" value="UniProtKB-UniRule"/>
</dbReference>
<keyword evidence="3 9" id="KW-0227">DNA damage</keyword>